<dbReference type="Pfam" id="PF07963">
    <property type="entry name" value="N_methyl"/>
    <property type="match status" value="1"/>
</dbReference>
<keyword evidence="8" id="KW-1185">Reference proteome</keyword>
<keyword evidence="2" id="KW-0488">Methylation</keyword>
<dbReference type="PANTHER" id="PTHR30093:SF44">
    <property type="entry name" value="TYPE II SECRETION SYSTEM CORE PROTEIN G"/>
    <property type="match status" value="1"/>
</dbReference>
<evidence type="ECO:0000313" key="7">
    <source>
        <dbReference type="EMBL" id="MFD2256686.1"/>
    </source>
</evidence>
<dbReference type="PANTHER" id="PTHR30093">
    <property type="entry name" value="GENERAL SECRETION PATHWAY PROTEIN G"/>
    <property type="match status" value="1"/>
</dbReference>
<evidence type="ECO:0000256" key="6">
    <source>
        <dbReference type="SAM" id="Phobius"/>
    </source>
</evidence>
<dbReference type="EMBL" id="JBHUIT010000011">
    <property type="protein sequence ID" value="MFD2256686.1"/>
    <property type="molecule type" value="Genomic_DNA"/>
</dbReference>
<dbReference type="InterPro" id="IPR045584">
    <property type="entry name" value="Pilin-like"/>
</dbReference>
<keyword evidence="3 6" id="KW-0812">Transmembrane</keyword>
<organism evidence="7 8">
    <name type="scientific">Luteolibacter algae</name>
    <dbReference type="NCBI Taxonomy" id="454151"/>
    <lineage>
        <taxon>Bacteria</taxon>
        <taxon>Pseudomonadati</taxon>
        <taxon>Verrucomicrobiota</taxon>
        <taxon>Verrucomicrobiia</taxon>
        <taxon>Verrucomicrobiales</taxon>
        <taxon>Verrucomicrobiaceae</taxon>
        <taxon>Luteolibacter</taxon>
    </lineage>
</organism>
<evidence type="ECO:0000256" key="3">
    <source>
        <dbReference type="ARBA" id="ARBA00022692"/>
    </source>
</evidence>
<evidence type="ECO:0000256" key="2">
    <source>
        <dbReference type="ARBA" id="ARBA00022481"/>
    </source>
</evidence>
<evidence type="ECO:0000256" key="1">
    <source>
        <dbReference type="ARBA" id="ARBA00004167"/>
    </source>
</evidence>
<comment type="caution">
    <text evidence="7">The sequence shown here is derived from an EMBL/GenBank/DDBJ whole genome shotgun (WGS) entry which is preliminary data.</text>
</comment>
<feature type="transmembrane region" description="Helical" evidence="6">
    <location>
        <begin position="12"/>
        <end position="35"/>
    </location>
</feature>
<dbReference type="Proteomes" id="UP001597375">
    <property type="component" value="Unassembled WGS sequence"/>
</dbReference>
<protein>
    <submittedName>
        <fullName evidence="7">Prepilin-type N-terminal cleavage/methylation domain-containing protein</fullName>
    </submittedName>
</protein>
<keyword evidence="5 6" id="KW-0472">Membrane</keyword>
<dbReference type="PROSITE" id="PS00409">
    <property type="entry name" value="PROKAR_NTER_METHYL"/>
    <property type="match status" value="1"/>
</dbReference>
<dbReference type="Gene3D" id="3.30.700.10">
    <property type="entry name" value="Glycoprotein, Type 4 Pilin"/>
    <property type="match status" value="1"/>
</dbReference>
<reference evidence="8" key="1">
    <citation type="journal article" date="2019" name="Int. J. Syst. Evol. Microbiol.">
        <title>The Global Catalogue of Microorganisms (GCM) 10K type strain sequencing project: providing services to taxonomists for standard genome sequencing and annotation.</title>
        <authorList>
            <consortium name="The Broad Institute Genomics Platform"/>
            <consortium name="The Broad Institute Genome Sequencing Center for Infectious Disease"/>
            <person name="Wu L."/>
            <person name="Ma J."/>
        </authorList>
    </citation>
    <scope>NUCLEOTIDE SEQUENCE [LARGE SCALE GENOMIC DNA]</scope>
    <source>
        <strain evidence="8">CGMCC 4.7106</strain>
    </source>
</reference>
<gene>
    <name evidence="7" type="ORF">ACFSSA_08360</name>
</gene>
<evidence type="ECO:0000313" key="8">
    <source>
        <dbReference type="Proteomes" id="UP001597375"/>
    </source>
</evidence>
<evidence type="ECO:0000256" key="5">
    <source>
        <dbReference type="ARBA" id="ARBA00023136"/>
    </source>
</evidence>
<sequence>MKNPNTLNSKKGFTLVELLVVIAIIAVLAAAGFAGGTAAMNKARKVTAQASATSVQTAIEQFYAEYSALPDVEEQTDTSEGELLNILAGLEGTGNNIQNDRKIRFLSLKESKNGKRDGVVYSANGSSIDSLLDPWGQPFYVVLDTDYDDQIRVTPQGSSAVTLNGRRAAVYSLGVESVGEAKPSTLVKTW</sequence>
<dbReference type="NCBIfam" id="TIGR02532">
    <property type="entry name" value="IV_pilin_GFxxxE"/>
    <property type="match status" value="1"/>
</dbReference>
<keyword evidence="4 6" id="KW-1133">Transmembrane helix</keyword>
<evidence type="ECO:0000256" key="4">
    <source>
        <dbReference type="ARBA" id="ARBA00022989"/>
    </source>
</evidence>
<dbReference type="RefSeq" id="WP_386819976.1">
    <property type="nucleotide sequence ID" value="NZ_JBHUIT010000011.1"/>
</dbReference>
<comment type="subcellular location">
    <subcellularLocation>
        <location evidence="1">Membrane</location>
        <topology evidence="1">Single-pass membrane protein</topology>
    </subcellularLocation>
</comment>
<name>A0ABW5DAM2_9BACT</name>
<accession>A0ABW5DAM2</accession>
<dbReference type="SUPFAM" id="SSF54523">
    <property type="entry name" value="Pili subunits"/>
    <property type="match status" value="1"/>
</dbReference>
<proteinExistence type="predicted"/>
<dbReference type="InterPro" id="IPR012902">
    <property type="entry name" value="N_methyl_site"/>
</dbReference>